<evidence type="ECO:0000313" key="1">
    <source>
        <dbReference type="EMBL" id="CAD8074426.1"/>
    </source>
</evidence>
<name>A0A8S1MCY5_9CILI</name>
<dbReference type="AlphaFoldDB" id="A0A8S1MCY5"/>
<dbReference type="EMBL" id="CAJJDN010000032">
    <property type="protein sequence ID" value="CAD8074426.1"/>
    <property type="molecule type" value="Genomic_DNA"/>
</dbReference>
<comment type="caution">
    <text evidence="1">The sequence shown here is derived from an EMBL/GenBank/DDBJ whole genome shotgun (WGS) entry which is preliminary data.</text>
</comment>
<accession>A0A8S1MCY5</accession>
<organism evidence="1 2">
    <name type="scientific">Paramecium sonneborni</name>
    <dbReference type="NCBI Taxonomy" id="65129"/>
    <lineage>
        <taxon>Eukaryota</taxon>
        <taxon>Sar</taxon>
        <taxon>Alveolata</taxon>
        <taxon>Ciliophora</taxon>
        <taxon>Intramacronucleata</taxon>
        <taxon>Oligohymenophorea</taxon>
        <taxon>Peniculida</taxon>
        <taxon>Parameciidae</taxon>
        <taxon>Paramecium</taxon>
    </lineage>
</organism>
<reference evidence="1" key="1">
    <citation type="submission" date="2021-01" db="EMBL/GenBank/DDBJ databases">
        <authorList>
            <consortium name="Genoscope - CEA"/>
            <person name="William W."/>
        </authorList>
    </citation>
    <scope>NUCLEOTIDE SEQUENCE</scope>
</reference>
<keyword evidence="2" id="KW-1185">Reference proteome</keyword>
<dbReference type="Proteomes" id="UP000692954">
    <property type="component" value="Unassembled WGS sequence"/>
</dbReference>
<protein>
    <submittedName>
        <fullName evidence="1">Uncharacterized protein</fullName>
    </submittedName>
</protein>
<evidence type="ECO:0000313" key="2">
    <source>
        <dbReference type="Proteomes" id="UP000692954"/>
    </source>
</evidence>
<sequence>MMWIDAIRQRKDGQDIANEYIRHKLRQKMSNNEQV</sequence>
<gene>
    <name evidence="1" type="ORF">PSON_ATCC_30995.1.T0320065</name>
</gene>
<proteinExistence type="predicted"/>